<proteinExistence type="predicted"/>
<organism evidence="1 2">
    <name type="scientific">Rangifer tarandus platyrhynchus</name>
    <name type="common">Svalbard reindeer</name>
    <dbReference type="NCBI Taxonomy" id="3082113"/>
    <lineage>
        <taxon>Eukaryota</taxon>
        <taxon>Metazoa</taxon>
        <taxon>Chordata</taxon>
        <taxon>Craniata</taxon>
        <taxon>Vertebrata</taxon>
        <taxon>Euteleostomi</taxon>
        <taxon>Mammalia</taxon>
        <taxon>Eutheria</taxon>
        <taxon>Laurasiatheria</taxon>
        <taxon>Artiodactyla</taxon>
        <taxon>Ruminantia</taxon>
        <taxon>Pecora</taxon>
        <taxon>Cervidae</taxon>
        <taxon>Odocoileinae</taxon>
        <taxon>Rangifer</taxon>
    </lineage>
</organism>
<evidence type="ECO:0000313" key="1">
    <source>
        <dbReference type="EMBL" id="CAN0494390.1"/>
    </source>
</evidence>
<gene>
    <name evidence="1" type="ORF">MRATA1EN22A_LOCUS21878</name>
</gene>
<protein>
    <submittedName>
        <fullName evidence="1">Uncharacterized protein</fullName>
    </submittedName>
</protein>
<accession>A0AC59ZS77</accession>
<sequence>MALSALGLPDPAGLRDAESLSKDIWVAFYGSSGRSGALYNPAARGAATAETASAPPAQASRLRLSAFAAGRHRNQGDPGAAVGREGGRGGAARRSGGWGTFLRVRVRARLGKRGRGSRPEGVGLPCRESACAHFLSVLPAAWRA</sequence>
<dbReference type="EMBL" id="OX596117">
    <property type="protein sequence ID" value="CAN0494390.1"/>
    <property type="molecule type" value="Genomic_DNA"/>
</dbReference>
<reference evidence="1" key="1">
    <citation type="submission" date="2023-05" db="EMBL/GenBank/DDBJ databases">
        <authorList>
            <consortium name="ELIXIR-Norway"/>
        </authorList>
    </citation>
    <scope>NUCLEOTIDE SEQUENCE</scope>
</reference>
<dbReference type="Proteomes" id="UP001162501">
    <property type="component" value="Chromosome 33"/>
</dbReference>
<name>A0AC59ZS77_RANTA</name>
<evidence type="ECO:0000313" key="2">
    <source>
        <dbReference type="Proteomes" id="UP001162501"/>
    </source>
</evidence>
<reference evidence="1" key="2">
    <citation type="submission" date="2025-03" db="EMBL/GenBank/DDBJ databases">
        <authorList>
            <consortium name="ELIXIR-Norway"/>
            <consortium name="Elixir Norway"/>
        </authorList>
    </citation>
    <scope>NUCLEOTIDE SEQUENCE</scope>
</reference>